<comment type="similarity">
    <text evidence="1">Belongs to the abscisic acid and water stress-induced protein family.</text>
</comment>
<evidence type="ECO:0000313" key="4">
    <source>
        <dbReference type="EMBL" id="KAI5059655.1"/>
    </source>
</evidence>
<proteinExistence type="inferred from homology"/>
<name>A0A9D4U059_ADICA</name>
<evidence type="ECO:0000313" key="5">
    <source>
        <dbReference type="Proteomes" id="UP000886520"/>
    </source>
</evidence>
<organism evidence="3 5">
    <name type="scientific">Adiantum capillus-veneris</name>
    <name type="common">Maidenhair fern</name>
    <dbReference type="NCBI Taxonomy" id="13818"/>
    <lineage>
        <taxon>Eukaryota</taxon>
        <taxon>Viridiplantae</taxon>
        <taxon>Streptophyta</taxon>
        <taxon>Embryophyta</taxon>
        <taxon>Tracheophyta</taxon>
        <taxon>Polypodiopsida</taxon>
        <taxon>Polypodiidae</taxon>
        <taxon>Polypodiales</taxon>
        <taxon>Pteridineae</taxon>
        <taxon>Pteridaceae</taxon>
        <taxon>Vittarioideae</taxon>
        <taxon>Adiantum</taxon>
    </lineage>
</organism>
<sequence>MADHQSRGLFHHKKEKEELVGEGGACDSAATHKPVHEQDSKADMKKHSRNQHIGQAGALLGGAAALYERHQAKKDPENGEKHHIGQAVAGAVAIGSAAYAHHEHHNKKNAEKAAKHHH</sequence>
<feature type="region of interest" description="Disordered" evidence="2">
    <location>
        <begin position="95"/>
        <end position="118"/>
    </location>
</feature>
<evidence type="ECO:0000256" key="2">
    <source>
        <dbReference type="SAM" id="MobiDB-lite"/>
    </source>
</evidence>
<dbReference type="Pfam" id="PF02496">
    <property type="entry name" value="ABA_WDS"/>
    <property type="match status" value="1"/>
</dbReference>
<dbReference type="PANTHER" id="PTHR33801">
    <property type="entry name" value="ABSCISIC STRESS-RIPENING PROTEIN 5"/>
    <property type="match status" value="1"/>
</dbReference>
<dbReference type="EMBL" id="JABFUD020000025">
    <property type="protein sequence ID" value="KAI5059655.1"/>
    <property type="molecule type" value="Genomic_DNA"/>
</dbReference>
<dbReference type="InterPro" id="IPR003496">
    <property type="entry name" value="ABA_WDS"/>
</dbReference>
<protein>
    <submittedName>
        <fullName evidence="3">Uncharacterized protein</fullName>
    </submittedName>
</protein>
<feature type="region of interest" description="Disordered" evidence="2">
    <location>
        <begin position="1"/>
        <end position="50"/>
    </location>
</feature>
<dbReference type="OrthoDB" id="10556533at2759"/>
<gene>
    <name evidence="3" type="ORF">GOP47_0025290</name>
    <name evidence="4" type="ORF">GOP47_0025974</name>
</gene>
<evidence type="ECO:0000313" key="3">
    <source>
        <dbReference type="EMBL" id="KAI5058971.1"/>
    </source>
</evidence>
<accession>A0A9D4U059</accession>
<comment type="caution">
    <text evidence="3">The sequence shown here is derived from an EMBL/GenBank/DDBJ whole genome shotgun (WGS) entry which is preliminary data.</text>
</comment>
<reference evidence="3" key="1">
    <citation type="submission" date="2021-01" db="EMBL/GenBank/DDBJ databases">
        <title>Adiantum capillus-veneris genome.</title>
        <authorList>
            <person name="Fang Y."/>
            <person name="Liao Q."/>
        </authorList>
    </citation>
    <scope>NUCLEOTIDE SEQUENCE</scope>
    <source>
        <strain evidence="3">H3</strain>
        <tissue evidence="3">Leaf</tissue>
    </source>
</reference>
<evidence type="ECO:0000256" key="1">
    <source>
        <dbReference type="ARBA" id="ARBA00007160"/>
    </source>
</evidence>
<dbReference type="AlphaFoldDB" id="A0A9D4U059"/>
<keyword evidence="5" id="KW-1185">Reference proteome</keyword>
<feature type="compositionally biased region" description="Basic and acidic residues" evidence="2">
    <location>
        <begin position="108"/>
        <end position="118"/>
    </location>
</feature>
<feature type="compositionally biased region" description="Basic and acidic residues" evidence="2">
    <location>
        <begin position="34"/>
        <end position="45"/>
    </location>
</feature>
<dbReference type="Proteomes" id="UP000886520">
    <property type="component" value="Chromosome 25"/>
</dbReference>
<dbReference type="EMBL" id="JABFUD020000025">
    <property type="protein sequence ID" value="KAI5058971.1"/>
    <property type="molecule type" value="Genomic_DNA"/>
</dbReference>